<proteinExistence type="predicted"/>
<keyword evidence="3" id="KW-1185">Reference proteome</keyword>
<gene>
    <name evidence="2" type="ORF">Ctob_007495</name>
</gene>
<accession>A0A0M0JDT5</accession>
<sequence>MLPAARKRVCTACWRVLQGVLTILERSSKASVQPSDVGLVEEAVRALATLEVSGAGACKQALQNASRLVADALRELRESVDEALAEAADEEGNAFEDEATVLTDSAVTTPLIALLQGTLDSLALATTTALDQAAPDLALNPLITCAQAMAAQVDTLVSSCDDEELEAVLEHAAALGKLLGKLHSVLADQCALKEHEGRKALETSIEFSRASLRSLG</sequence>
<dbReference type="EMBL" id="JWZX01003072">
    <property type="protein sequence ID" value="KOO24635.1"/>
    <property type="molecule type" value="Genomic_DNA"/>
</dbReference>
<keyword evidence="1" id="KW-0175">Coiled coil</keyword>
<comment type="caution">
    <text evidence="2">The sequence shown here is derived from an EMBL/GenBank/DDBJ whole genome shotgun (WGS) entry which is preliminary data.</text>
</comment>
<evidence type="ECO:0000313" key="2">
    <source>
        <dbReference type="EMBL" id="KOO24635.1"/>
    </source>
</evidence>
<reference evidence="3" key="1">
    <citation type="journal article" date="2015" name="PLoS Genet.">
        <title>Genome Sequence and Transcriptome Analyses of Chrysochromulina tobin: Metabolic Tools for Enhanced Algal Fitness in the Prominent Order Prymnesiales (Haptophyceae).</title>
        <authorList>
            <person name="Hovde B.T."/>
            <person name="Deodato C.R."/>
            <person name="Hunsperger H.M."/>
            <person name="Ryken S.A."/>
            <person name="Yost W."/>
            <person name="Jha R.K."/>
            <person name="Patterson J."/>
            <person name="Monnat R.J. Jr."/>
            <person name="Barlow S.B."/>
            <person name="Starkenburg S.R."/>
            <person name="Cattolico R.A."/>
        </authorList>
    </citation>
    <scope>NUCLEOTIDE SEQUENCE</scope>
    <source>
        <strain evidence="3">CCMP291</strain>
    </source>
</reference>
<dbReference type="Proteomes" id="UP000037460">
    <property type="component" value="Unassembled WGS sequence"/>
</dbReference>
<feature type="coiled-coil region" evidence="1">
    <location>
        <begin position="62"/>
        <end position="93"/>
    </location>
</feature>
<organism evidence="2 3">
    <name type="scientific">Chrysochromulina tobinii</name>
    <dbReference type="NCBI Taxonomy" id="1460289"/>
    <lineage>
        <taxon>Eukaryota</taxon>
        <taxon>Haptista</taxon>
        <taxon>Haptophyta</taxon>
        <taxon>Prymnesiophyceae</taxon>
        <taxon>Prymnesiales</taxon>
        <taxon>Chrysochromulinaceae</taxon>
        <taxon>Chrysochromulina</taxon>
    </lineage>
</organism>
<name>A0A0M0JDT5_9EUKA</name>
<evidence type="ECO:0000256" key="1">
    <source>
        <dbReference type="SAM" id="Coils"/>
    </source>
</evidence>
<dbReference type="AlphaFoldDB" id="A0A0M0JDT5"/>
<dbReference type="Gene3D" id="1.20.1410.10">
    <property type="entry name" value="I/LWEQ domain"/>
    <property type="match status" value="1"/>
</dbReference>
<evidence type="ECO:0000313" key="3">
    <source>
        <dbReference type="Proteomes" id="UP000037460"/>
    </source>
</evidence>
<protein>
    <submittedName>
        <fullName evidence="2">Uncharacterized protein</fullName>
    </submittedName>
</protein>